<gene>
    <name evidence="1" type="ORF">QBC38DRAFT_459648</name>
</gene>
<name>A0AAN7BH32_9PEZI</name>
<reference evidence="1" key="1">
    <citation type="journal article" date="2023" name="Mol. Phylogenet. Evol.">
        <title>Genome-scale phylogeny and comparative genomics of the fungal order Sordariales.</title>
        <authorList>
            <person name="Hensen N."/>
            <person name="Bonometti L."/>
            <person name="Westerberg I."/>
            <person name="Brannstrom I.O."/>
            <person name="Guillou S."/>
            <person name="Cros-Aarteil S."/>
            <person name="Calhoun S."/>
            <person name="Haridas S."/>
            <person name="Kuo A."/>
            <person name="Mondo S."/>
            <person name="Pangilinan J."/>
            <person name="Riley R."/>
            <person name="LaButti K."/>
            <person name="Andreopoulos B."/>
            <person name="Lipzen A."/>
            <person name="Chen C."/>
            <person name="Yan M."/>
            <person name="Daum C."/>
            <person name="Ng V."/>
            <person name="Clum A."/>
            <person name="Steindorff A."/>
            <person name="Ohm R.A."/>
            <person name="Martin F."/>
            <person name="Silar P."/>
            <person name="Natvig D.O."/>
            <person name="Lalanne C."/>
            <person name="Gautier V."/>
            <person name="Ament-Velasquez S.L."/>
            <person name="Kruys A."/>
            <person name="Hutchinson M.I."/>
            <person name="Powell A.J."/>
            <person name="Barry K."/>
            <person name="Miller A.N."/>
            <person name="Grigoriev I.V."/>
            <person name="Debuchy R."/>
            <person name="Gladieux P."/>
            <person name="Hiltunen Thoren M."/>
            <person name="Johannesson H."/>
        </authorList>
    </citation>
    <scope>NUCLEOTIDE SEQUENCE</scope>
    <source>
        <strain evidence="1">CBS 990.96</strain>
    </source>
</reference>
<reference evidence="1" key="2">
    <citation type="submission" date="2023-05" db="EMBL/GenBank/DDBJ databases">
        <authorList>
            <consortium name="Lawrence Berkeley National Laboratory"/>
            <person name="Steindorff A."/>
            <person name="Hensen N."/>
            <person name="Bonometti L."/>
            <person name="Westerberg I."/>
            <person name="Brannstrom I.O."/>
            <person name="Guillou S."/>
            <person name="Cros-Aarteil S."/>
            <person name="Calhoun S."/>
            <person name="Haridas S."/>
            <person name="Kuo A."/>
            <person name="Mondo S."/>
            <person name="Pangilinan J."/>
            <person name="Riley R."/>
            <person name="Labutti K."/>
            <person name="Andreopoulos B."/>
            <person name="Lipzen A."/>
            <person name="Chen C."/>
            <person name="Yanf M."/>
            <person name="Daum C."/>
            <person name="Ng V."/>
            <person name="Clum A."/>
            <person name="Ohm R."/>
            <person name="Martin F."/>
            <person name="Silar P."/>
            <person name="Natvig D."/>
            <person name="Lalanne C."/>
            <person name="Gautier V."/>
            <person name="Ament-Velasquez S.L."/>
            <person name="Kruys A."/>
            <person name="Hutchinson M.I."/>
            <person name="Powell A.J."/>
            <person name="Barry K."/>
            <person name="Miller A.N."/>
            <person name="Grigoriev I.V."/>
            <person name="Debuchy R."/>
            <person name="Gladieux P."/>
            <person name="Thoren M.H."/>
            <person name="Johannesson H."/>
        </authorList>
    </citation>
    <scope>NUCLEOTIDE SEQUENCE</scope>
    <source>
        <strain evidence="1">CBS 990.96</strain>
    </source>
</reference>
<sequence>MAEPISASTAIGLALGGVNFLLKTVLSFYQLAHDLKDFEFAIRALRSSLRKCQLKLERDIEWN</sequence>
<evidence type="ECO:0008006" key="3">
    <source>
        <dbReference type="Google" id="ProtNLM"/>
    </source>
</evidence>
<evidence type="ECO:0000313" key="1">
    <source>
        <dbReference type="EMBL" id="KAK4223167.1"/>
    </source>
</evidence>
<dbReference type="Proteomes" id="UP001301958">
    <property type="component" value="Unassembled WGS sequence"/>
</dbReference>
<dbReference type="EMBL" id="MU865437">
    <property type="protein sequence ID" value="KAK4223167.1"/>
    <property type="molecule type" value="Genomic_DNA"/>
</dbReference>
<protein>
    <recommendedName>
        <fullName evidence="3">Fungal N-terminal domain-containing protein</fullName>
    </recommendedName>
</protein>
<comment type="caution">
    <text evidence="1">The sequence shown here is derived from an EMBL/GenBank/DDBJ whole genome shotgun (WGS) entry which is preliminary data.</text>
</comment>
<accession>A0AAN7BH32</accession>
<organism evidence="1 2">
    <name type="scientific">Podospora fimiseda</name>
    <dbReference type="NCBI Taxonomy" id="252190"/>
    <lineage>
        <taxon>Eukaryota</taxon>
        <taxon>Fungi</taxon>
        <taxon>Dikarya</taxon>
        <taxon>Ascomycota</taxon>
        <taxon>Pezizomycotina</taxon>
        <taxon>Sordariomycetes</taxon>
        <taxon>Sordariomycetidae</taxon>
        <taxon>Sordariales</taxon>
        <taxon>Podosporaceae</taxon>
        <taxon>Podospora</taxon>
    </lineage>
</organism>
<keyword evidence="2" id="KW-1185">Reference proteome</keyword>
<evidence type="ECO:0000313" key="2">
    <source>
        <dbReference type="Proteomes" id="UP001301958"/>
    </source>
</evidence>
<dbReference type="AlphaFoldDB" id="A0AAN7BH32"/>
<proteinExistence type="predicted"/>